<dbReference type="Gene3D" id="3.40.50.300">
    <property type="entry name" value="P-loop containing nucleotide triphosphate hydrolases"/>
    <property type="match status" value="1"/>
</dbReference>
<dbReference type="STRING" id="1480615.AWJ14_19855"/>
<evidence type="ECO:0000313" key="6">
    <source>
        <dbReference type="EMBL" id="OCW56469.1"/>
    </source>
</evidence>
<keyword evidence="7" id="KW-1185">Reference proteome</keyword>
<dbReference type="PROSITE" id="PS00211">
    <property type="entry name" value="ABC_TRANSPORTER_1"/>
    <property type="match status" value="1"/>
</dbReference>
<dbReference type="GO" id="GO:0005524">
    <property type="term" value="F:ATP binding"/>
    <property type="evidence" value="ECO:0007669"/>
    <property type="project" value="UniProtKB-KW"/>
</dbReference>
<comment type="similarity">
    <text evidence="1">Belongs to the ABC transporter superfamily.</text>
</comment>
<dbReference type="GO" id="GO:0016887">
    <property type="term" value="F:ATP hydrolysis activity"/>
    <property type="evidence" value="ECO:0007669"/>
    <property type="project" value="InterPro"/>
</dbReference>
<keyword evidence="4 6" id="KW-0067">ATP-binding</keyword>
<protein>
    <submittedName>
        <fullName evidence="6">ABC transporter ATP-binding protein</fullName>
    </submittedName>
</protein>
<feature type="domain" description="ABC transporter" evidence="5">
    <location>
        <begin position="11"/>
        <end position="242"/>
    </location>
</feature>
<gene>
    <name evidence="6" type="ORF">AWJ14_19855</name>
</gene>
<name>A0A1C1YSG6_9HYPH</name>
<evidence type="ECO:0000256" key="2">
    <source>
        <dbReference type="ARBA" id="ARBA00022448"/>
    </source>
</evidence>
<dbReference type="InterPro" id="IPR003593">
    <property type="entry name" value="AAA+_ATPase"/>
</dbReference>
<comment type="caution">
    <text evidence="6">The sequence shown here is derived from an EMBL/GenBank/DDBJ whole genome shotgun (WGS) entry which is preliminary data.</text>
</comment>
<dbReference type="RefSeq" id="WP_066182760.1">
    <property type="nucleotide sequence ID" value="NZ_LQZT01000042.1"/>
</dbReference>
<dbReference type="Proteomes" id="UP000094795">
    <property type="component" value="Unassembled WGS sequence"/>
</dbReference>
<dbReference type="InterPro" id="IPR003439">
    <property type="entry name" value="ABC_transporter-like_ATP-bd"/>
</dbReference>
<dbReference type="PROSITE" id="PS50893">
    <property type="entry name" value="ABC_TRANSPORTER_2"/>
    <property type="match status" value="1"/>
</dbReference>
<keyword evidence="2" id="KW-0813">Transport</keyword>
<organism evidence="6 7">
    <name type="scientific">Hoeflea olei</name>
    <dbReference type="NCBI Taxonomy" id="1480615"/>
    <lineage>
        <taxon>Bacteria</taxon>
        <taxon>Pseudomonadati</taxon>
        <taxon>Pseudomonadota</taxon>
        <taxon>Alphaproteobacteria</taxon>
        <taxon>Hyphomicrobiales</taxon>
        <taxon>Rhizobiaceae</taxon>
        <taxon>Hoeflea</taxon>
    </lineage>
</organism>
<dbReference type="AlphaFoldDB" id="A0A1C1YSG6"/>
<dbReference type="InterPro" id="IPR027417">
    <property type="entry name" value="P-loop_NTPase"/>
</dbReference>
<sequence length="268" mass="29671">MTSAKTAAPTISVDGVGRNFTVSGQTLVAIEKIDLDIQQNEFVSIVGTSGCGKSTLLNMIGGLDEPTSGEIRIEGKPVDGPGRDRGFVFQTYSLFEWMTVEKNIRFALEKSSFARAEKDELVAHFIQAVGLSGFEKAYPKQLSGGMKQRVAIARALVYKPSILLMDEPFGALDAQTRGMMQELLLKIWEDHKVTVVFITHDVDEAIFLADRVIVLASRPGRIKKDMRIELDRPRSYEVLTDPKFAAYKREVLTDIREETLKALSAGQG</sequence>
<dbReference type="InterPro" id="IPR017871">
    <property type="entry name" value="ABC_transporter-like_CS"/>
</dbReference>
<dbReference type="SMART" id="SM00382">
    <property type="entry name" value="AAA"/>
    <property type="match status" value="1"/>
</dbReference>
<reference evidence="6 7" key="1">
    <citation type="submission" date="2015-12" db="EMBL/GenBank/DDBJ databases">
        <authorList>
            <person name="Shamseldin A."/>
            <person name="Moawad H."/>
            <person name="Abd El-Rahim W.M."/>
            <person name="Sadowsky M.J."/>
        </authorList>
    </citation>
    <scope>NUCLEOTIDE SEQUENCE [LARGE SCALE GENOMIC DNA]</scope>
    <source>
        <strain evidence="6 7">JC234</strain>
    </source>
</reference>
<proteinExistence type="inferred from homology"/>
<keyword evidence="3" id="KW-0547">Nucleotide-binding</keyword>
<dbReference type="PANTHER" id="PTHR42788">
    <property type="entry name" value="TAURINE IMPORT ATP-BINDING PROTEIN-RELATED"/>
    <property type="match status" value="1"/>
</dbReference>
<evidence type="ECO:0000313" key="7">
    <source>
        <dbReference type="Proteomes" id="UP000094795"/>
    </source>
</evidence>
<dbReference type="SUPFAM" id="SSF52540">
    <property type="entry name" value="P-loop containing nucleoside triphosphate hydrolases"/>
    <property type="match status" value="1"/>
</dbReference>
<dbReference type="Pfam" id="PF00005">
    <property type="entry name" value="ABC_tran"/>
    <property type="match status" value="1"/>
</dbReference>
<evidence type="ECO:0000256" key="3">
    <source>
        <dbReference type="ARBA" id="ARBA00022741"/>
    </source>
</evidence>
<dbReference type="OrthoDB" id="9807242at2"/>
<dbReference type="InterPro" id="IPR050166">
    <property type="entry name" value="ABC_transporter_ATP-bind"/>
</dbReference>
<evidence type="ECO:0000256" key="1">
    <source>
        <dbReference type="ARBA" id="ARBA00005417"/>
    </source>
</evidence>
<evidence type="ECO:0000256" key="4">
    <source>
        <dbReference type="ARBA" id="ARBA00022840"/>
    </source>
</evidence>
<dbReference type="EMBL" id="LQZT01000042">
    <property type="protein sequence ID" value="OCW56469.1"/>
    <property type="molecule type" value="Genomic_DNA"/>
</dbReference>
<evidence type="ECO:0000259" key="5">
    <source>
        <dbReference type="PROSITE" id="PS50893"/>
    </source>
</evidence>
<dbReference type="CDD" id="cd03293">
    <property type="entry name" value="ABC_NrtD_SsuB_transporters"/>
    <property type="match status" value="1"/>
</dbReference>
<accession>A0A1C1YSG6</accession>
<dbReference type="PANTHER" id="PTHR42788:SF13">
    <property type="entry name" value="ALIPHATIC SULFONATES IMPORT ATP-BINDING PROTEIN SSUB"/>
    <property type="match status" value="1"/>
</dbReference>